<evidence type="ECO:0000256" key="5">
    <source>
        <dbReference type="SAM" id="Phobius"/>
    </source>
</evidence>
<evidence type="ECO:0000256" key="4">
    <source>
        <dbReference type="ARBA" id="ARBA00023136"/>
    </source>
</evidence>
<dbReference type="Proteomes" id="UP000697710">
    <property type="component" value="Unassembled WGS sequence"/>
</dbReference>
<reference evidence="7" key="1">
    <citation type="submission" date="2020-04" db="EMBL/GenBank/DDBJ databases">
        <authorList>
            <person name="Zhang T."/>
        </authorList>
    </citation>
    <scope>NUCLEOTIDE SEQUENCE</scope>
    <source>
        <strain evidence="7">HKST-UBA01</strain>
    </source>
</reference>
<feature type="non-terminal residue" evidence="7">
    <location>
        <position position="1"/>
    </location>
</feature>
<keyword evidence="4 5" id="KW-0472">Membrane</keyword>
<comment type="subcellular location">
    <subcellularLocation>
        <location evidence="1">Membrane</location>
        <topology evidence="1">Multi-pass membrane protein</topology>
    </subcellularLocation>
</comment>
<dbReference type="PANTHER" id="PTHR38480:SF1">
    <property type="entry name" value="SLR0254 PROTEIN"/>
    <property type="match status" value="1"/>
</dbReference>
<proteinExistence type="predicted"/>
<keyword evidence="3 5" id="KW-1133">Transmembrane helix</keyword>
<keyword evidence="2 5" id="KW-0812">Transmembrane</keyword>
<dbReference type="Pfam" id="PF06271">
    <property type="entry name" value="RDD"/>
    <property type="match status" value="1"/>
</dbReference>
<evidence type="ECO:0000259" key="6">
    <source>
        <dbReference type="Pfam" id="PF06271"/>
    </source>
</evidence>
<feature type="domain" description="RDD" evidence="6">
    <location>
        <begin position="10"/>
        <end position="128"/>
    </location>
</feature>
<accession>A0A956M495</accession>
<evidence type="ECO:0000256" key="1">
    <source>
        <dbReference type="ARBA" id="ARBA00004141"/>
    </source>
</evidence>
<evidence type="ECO:0000313" key="7">
    <source>
        <dbReference type="EMBL" id="MCA9730263.1"/>
    </source>
</evidence>
<organism evidence="7 8">
    <name type="scientific">Eiseniibacteriota bacterium</name>
    <dbReference type="NCBI Taxonomy" id="2212470"/>
    <lineage>
        <taxon>Bacteria</taxon>
        <taxon>Candidatus Eiseniibacteriota</taxon>
    </lineage>
</organism>
<gene>
    <name evidence="7" type="ORF">KC729_21460</name>
</gene>
<sequence>VATVLLLSAADAGAGVWIFTIFALFFLRNFYFIMSELHFAGRTLGKRIFGLRVVTTDGGPLTADLVFARNLTRELEFLLPLGLAISGTTVGAMPSIVVRIAAIAWLVAMVVIPLRNSHRARLGDLVAGTMVVVAPKVTLLADLVEASGTTKAARPRLLFTPEQLAFYGIDELQVLEDVLRRPVGEVDYRLLDKLAAKIQEKIGWTPSGERVHSLEFLEAFYAAQRAALEKELAFGRRRHRKRK</sequence>
<comment type="caution">
    <text evidence="7">The sequence shown here is derived from an EMBL/GenBank/DDBJ whole genome shotgun (WGS) entry which is preliminary data.</text>
</comment>
<dbReference type="PANTHER" id="PTHR38480">
    <property type="entry name" value="SLR0254 PROTEIN"/>
    <property type="match status" value="1"/>
</dbReference>
<reference evidence="7" key="2">
    <citation type="journal article" date="2021" name="Microbiome">
        <title>Successional dynamics and alternative stable states in a saline activated sludge microbial community over 9 years.</title>
        <authorList>
            <person name="Wang Y."/>
            <person name="Ye J."/>
            <person name="Ju F."/>
            <person name="Liu L."/>
            <person name="Boyd J.A."/>
            <person name="Deng Y."/>
            <person name="Parks D.H."/>
            <person name="Jiang X."/>
            <person name="Yin X."/>
            <person name="Woodcroft B.J."/>
            <person name="Tyson G.W."/>
            <person name="Hugenholtz P."/>
            <person name="Polz M.F."/>
            <person name="Zhang T."/>
        </authorList>
    </citation>
    <scope>NUCLEOTIDE SEQUENCE</scope>
    <source>
        <strain evidence="7">HKST-UBA01</strain>
    </source>
</reference>
<evidence type="ECO:0000256" key="2">
    <source>
        <dbReference type="ARBA" id="ARBA00022692"/>
    </source>
</evidence>
<feature type="transmembrane region" description="Helical" evidence="5">
    <location>
        <begin position="88"/>
        <end position="112"/>
    </location>
</feature>
<dbReference type="EMBL" id="JAGQHR010001074">
    <property type="protein sequence ID" value="MCA9730263.1"/>
    <property type="molecule type" value="Genomic_DNA"/>
</dbReference>
<evidence type="ECO:0000256" key="3">
    <source>
        <dbReference type="ARBA" id="ARBA00022989"/>
    </source>
</evidence>
<protein>
    <submittedName>
        <fullName evidence="7">RDD family protein</fullName>
    </submittedName>
</protein>
<evidence type="ECO:0000313" key="8">
    <source>
        <dbReference type="Proteomes" id="UP000697710"/>
    </source>
</evidence>
<dbReference type="AlphaFoldDB" id="A0A956M495"/>
<name>A0A956M495_UNCEI</name>
<dbReference type="InterPro" id="IPR010432">
    <property type="entry name" value="RDD"/>
</dbReference>
<feature type="transmembrane region" description="Helical" evidence="5">
    <location>
        <begin position="6"/>
        <end position="27"/>
    </location>
</feature>
<dbReference type="GO" id="GO:0016020">
    <property type="term" value="C:membrane"/>
    <property type="evidence" value="ECO:0007669"/>
    <property type="project" value="UniProtKB-SubCell"/>
</dbReference>